<sequence>MTVRRSTPADTGPPTPFTRIIGQSRFIVLLAVISVLLVAAALFLIGVIQALTGIYNAAAAVSDLQFNAANLTIVFLEIVSTMLKAVVFYIIGVGLYSLFITPLNLTVSLGIETLNDLEDKIVSVVIVILGVTFLEHFVRWDEPLETLQFGGALAVVVAALVFFQRHSHQAKETQQAKSPDVTARAKRELFEEDTEQHAISQDEVEGRTQSSG</sequence>
<organism evidence="3 4">
    <name type="scientific">Deinococcus aluminii</name>
    <dbReference type="NCBI Taxonomy" id="1656885"/>
    <lineage>
        <taxon>Bacteria</taxon>
        <taxon>Thermotogati</taxon>
        <taxon>Deinococcota</taxon>
        <taxon>Deinococci</taxon>
        <taxon>Deinococcales</taxon>
        <taxon>Deinococcaceae</taxon>
        <taxon>Deinococcus</taxon>
    </lineage>
</organism>
<comment type="caution">
    <text evidence="3">The sequence shown here is derived from an EMBL/GenBank/DDBJ whole genome shotgun (WGS) entry which is preliminary data.</text>
</comment>
<feature type="region of interest" description="Disordered" evidence="1">
    <location>
        <begin position="171"/>
        <end position="212"/>
    </location>
</feature>
<evidence type="ECO:0000313" key="4">
    <source>
        <dbReference type="Proteomes" id="UP001404956"/>
    </source>
</evidence>
<evidence type="ECO:0000313" key="3">
    <source>
        <dbReference type="EMBL" id="GAA5533995.1"/>
    </source>
</evidence>
<keyword evidence="4" id="KW-1185">Reference proteome</keyword>
<dbReference type="PANTHER" id="PTHR31721:SF4">
    <property type="entry name" value="OS06G0710300 PROTEIN"/>
    <property type="match status" value="1"/>
</dbReference>
<name>A0ABP9XHG2_9DEIO</name>
<keyword evidence="2" id="KW-0812">Transmembrane</keyword>
<feature type="transmembrane region" description="Helical" evidence="2">
    <location>
        <begin position="146"/>
        <end position="163"/>
    </location>
</feature>
<gene>
    <name evidence="3" type="ORF">Dalu01_02403</name>
</gene>
<dbReference type="Pfam" id="PF03350">
    <property type="entry name" value="UPF0114"/>
    <property type="match status" value="1"/>
</dbReference>
<proteinExistence type="predicted"/>
<feature type="transmembrane region" description="Helical" evidence="2">
    <location>
        <begin position="71"/>
        <end position="100"/>
    </location>
</feature>
<dbReference type="InterPro" id="IPR005134">
    <property type="entry name" value="UPF0114"/>
</dbReference>
<protein>
    <recommendedName>
        <fullName evidence="5">YqhA family protein</fullName>
    </recommendedName>
</protein>
<evidence type="ECO:0008006" key="5">
    <source>
        <dbReference type="Google" id="ProtNLM"/>
    </source>
</evidence>
<dbReference type="PANTHER" id="PTHR31721">
    <property type="entry name" value="OS06G0710300 PROTEIN"/>
    <property type="match status" value="1"/>
</dbReference>
<evidence type="ECO:0000256" key="2">
    <source>
        <dbReference type="SAM" id="Phobius"/>
    </source>
</evidence>
<dbReference type="Proteomes" id="UP001404956">
    <property type="component" value="Unassembled WGS sequence"/>
</dbReference>
<accession>A0ABP9XHG2</accession>
<dbReference type="RefSeq" id="WP_345454918.1">
    <property type="nucleotide sequence ID" value="NZ_BAABRV010000005.1"/>
</dbReference>
<keyword evidence="2" id="KW-0472">Membrane</keyword>
<feature type="transmembrane region" description="Helical" evidence="2">
    <location>
        <begin position="26"/>
        <end position="51"/>
    </location>
</feature>
<reference evidence="3 4" key="1">
    <citation type="submission" date="2024-02" db="EMBL/GenBank/DDBJ databases">
        <title>Deinococcus aluminii NBRC 112889.</title>
        <authorList>
            <person name="Ichikawa N."/>
            <person name="Katano-Makiyama Y."/>
            <person name="Hidaka K."/>
        </authorList>
    </citation>
    <scope>NUCLEOTIDE SEQUENCE [LARGE SCALE GENOMIC DNA]</scope>
    <source>
        <strain evidence="3 4">NBRC 112889</strain>
    </source>
</reference>
<feature type="transmembrane region" description="Helical" evidence="2">
    <location>
        <begin position="121"/>
        <end position="140"/>
    </location>
</feature>
<keyword evidence="2" id="KW-1133">Transmembrane helix</keyword>
<dbReference type="EMBL" id="BAABRV010000005">
    <property type="protein sequence ID" value="GAA5533995.1"/>
    <property type="molecule type" value="Genomic_DNA"/>
</dbReference>
<evidence type="ECO:0000256" key="1">
    <source>
        <dbReference type="SAM" id="MobiDB-lite"/>
    </source>
</evidence>